<dbReference type="NCBIfam" id="NF003211">
    <property type="entry name" value="PRK04173.1"/>
    <property type="match status" value="1"/>
</dbReference>
<comment type="similarity">
    <text evidence="1">Belongs to the class-II aminoacyl-tRNA synthetase family.</text>
</comment>
<dbReference type="RefSeq" id="WP_193436804.1">
    <property type="nucleotide sequence ID" value="NZ_CP063144.1"/>
</dbReference>
<proteinExistence type="inferred from homology"/>
<dbReference type="GO" id="GO:0005737">
    <property type="term" value="C:cytoplasm"/>
    <property type="evidence" value="ECO:0007669"/>
    <property type="project" value="InterPro"/>
</dbReference>
<dbReference type="PANTHER" id="PTHR10745:SF0">
    <property type="entry name" value="GLYCINE--TRNA LIGASE"/>
    <property type="match status" value="1"/>
</dbReference>
<dbReference type="EMBL" id="CP063144">
    <property type="protein sequence ID" value="QOR95010.1"/>
    <property type="molecule type" value="Genomic_DNA"/>
</dbReference>
<dbReference type="CDD" id="cd00774">
    <property type="entry name" value="GlyRS-like_core"/>
    <property type="match status" value="1"/>
</dbReference>
<dbReference type="GO" id="GO:0006426">
    <property type="term" value="P:glycyl-tRNA aminoacylation"/>
    <property type="evidence" value="ECO:0007669"/>
    <property type="project" value="InterPro"/>
</dbReference>
<dbReference type="InterPro" id="IPR006195">
    <property type="entry name" value="aa-tRNA-synth_II"/>
</dbReference>
<feature type="domain" description="Aminoacyl-transfer RNA synthetases class-II family profile" evidence="9">
    <location>
        <begin position="9"/>
        <end position="472"/>
    </location>
</feature>
<protein>
    <recommendedName>
        <fullName evidence="2">glycine--tRNA ligase</fullName>
        <ecNumber evidence="2">6.1.1.14</ecNumber>
    </recommendedName>
    <alternativeName>
        <fullName evidence="8">Diadenosine tetraphosphate synthetase</fullName>
    </alternativeName>
</protein>
<keyword evidence="11" id="KW-1185">Reference proteome</keyword>
<dbReference type="EC" id="6.1.1.14" evidence="2"/>
<evidence type="ECO:0000259" key="9">
    <source>
        <dbReference type="PROSITE" id="PS50862"/>
    </source>
</evidence>
<dbReference type="SUPFAM" id="SSF52954">
    <property type="entry name" value="Class II aaRS ABD-related"/>
    <property type="match status" value="1"/>
</dbReference>
<dbReference type="GO" id="GO:0004820">
    <property type="term" value="F:glycine-tRNA ligase activity"/>
    <property type="evidence" value="ECO:0007669"/>
    <property type="project" value="UniProtKB-EC"/>
</dbReference>
<dbReference type="InterPro" id="IPR002315">
    <property type="entry name" value="tRNA-synt_gly"/>
</dbReference>
<dbReference type="KEGG" id="tcs:IMZ38_03695"/>
<sequence>MSSSEEIYDAVMDLARRRGFFWGSFEIYGGVAGFYDYGPLGVLLKRRIQDLWLKHFVYSNDMVVEVETPIINPRVVFKASGHEESFTDPVTECLKCGRIYRVDHLLKEVLGVEAEGLSPEEYKKIIVERNVKCPVCNGELAEPSYTLLLFKTEIGPYKGSLGYLRPENAQGMFVNFANVLRITRNKLPLGIAQVGRVARNEISPRQGLLRLREFTIMEIEFFFDPETVAEDIREYLSQDILDEKLNVLTAEDREKGVSEPRTYTVRELIENGVVKTPWLALWMGVGSRFLRDIGIDPARTRFIEKLPKERAHYSAQTFDQEVKTEKYGWIEVAGYAYRTTYDLERHIMFSNADLTFFKRFEKPMEKTVRKAFPNVSKIREAFGDKYSEFMKKLSEKRPSELYEELEKAGFIEVNGSRLGKEFFTFKEEVEKIHGVKIIPHVVEPSFGLERLLYVVLENNLKIREEKTVLTLPPQIAPYHVAVFPLVTGSRPEHKKIVELARKVYWDLVRAGFNCIYDDDGSIGRRYARVDEIGVPLAITVDYQSIEDNTVTVRDRDTTQQERVHLNDLKKHLAEKLGITVF</sequence>
<dbReference type="AlphaFoldDB" id="A0A7M1URV0"/>
<dbReference type="InterPro" id="IPR045864">
    <property type="entry name" value="aa-tRNA-synth_II/BPL/LPL"/>
</dbReference>
<accession>A0A7M1URV0</accession>
<dbReference type="GO" id="GO:0005524">
    <property type="term" value="F:ATP binding"/>
    <property type="evidence" value="ECO:0007669"/>
    <property type="project" value="UniProtKB-KW"/>
</dbReference>
<dbReference type="GeneID" id="59454491"/>
<dbReference type="Gene3D" id="3.30.930.10">
    <property type="entry name" value="Bira Bifunctional Protein, Domain 2"/>
    <property type="match status" value="1"/>
</dbReference>
<dbReference type="Gene3D" id="3.40.50.800">
    <property type="entry name" value="Anticodon-binding domain"/>
    <property type="match status" value="1"/>
</dbReference>
<gene>
    <name evidence="10" type="primary">glyS</name>
    <name evidence="10" type="ORF">IMZ38_03695</name>
</gene>
<keyword evidence="3 10" id="KW-0436">Ligase</keyword>
<dbReference type="InterPro" id="IPR004154">
    <property type="entry name" value="Anticodon-bd"/>
</dbReference>
<keyword evidence="5" id="KW-0067">ATP-binding</keyword>
<keyword evidence="4" id="KW-0547">Nucleotide-binding</keyword>
<name>A0A7M1URV0_9CREN</name>
<dbReference type="InterPro" id="IPR036621">
    <property type="entry name" value="Anticodon-bd_dom_sf"/>
</dbReference>
<keyword evidence="7" id="KW-0030">Aminoacyl-tRNA synthetase</keyword>
<dbReference type="InterPro" id="IPR002314">
    <property type="entry name" value="aa-tRNA-synt_IIb"/>
</dbReference>
<evidence type="ECO:0000256" key="7">
    <source>
        <dbReference type="ARBA" id="ARBA00023146"/>
    </source>
</evidence>
<dbReference type="PANTHER" id="PTHR10745">
    <property type="entry name" value="GLYCYL-TRNA SYNTHETASE/DNA POLYMERASE SUBUNIT GAMMA-2"/>
    <property type="match status" value="1"/>
</dbReference>
<dbReference type="Gene3D" id="3.30.40.230">
    <property type="match status" value="1"/>
</dbReference>
<evidence type="ECO:0000256" key="4">
    <source>
        <dbReference type="ARBA" id="ARBA00022741"/>
    </source>
</evidence>
<evidence type="ECO:0000256" key="1">
    <source>
        <dbReference type="ARBA" id="ARBA00008226"/>
    </source>
</evidence>
<dbReference type="InterPro" id="IPR033731">
    <property type="entry name" value="GlyRS-like_core"/>
</dbReference>
<dbReference type="PRINTS" id="PR01043">
    <property type="entry name" value="TRNASYNTHGLY"/>
</dbReference>
<evidence type="ECO:0000256" key="3">
    <source>
        <dbReference type="ARBA" id="ARBA00022598"/>
    </source>
</evidence>
<evidence type="ECO:0000256" key="8">
    <source>
        <dbReference type="ARBA" id="ARBA00030057"/>
    </source>
</evidence>
<evidence type="ECO:0000313" key="10">
    <source>
        <dbReference type="EMBL" id="QOR95010.1"/>
    </source>
</evidence>
<dbReference type="Pfam" id="PF03129">
    <property type="entry name" value="HGTP_anticodon"/>
    <property type="match status" value="1"/>
</dbReference>
<dbReference type="Proteomes" id="UP000593766">
    <property type="component" value="Chromosome"/>
</dbReference>
<dbReference type="NCBIfam" id="TIGR00389">
    <property type="entry name" value="glyS_dimeric"/>
    <property type="match status" value="1"/>
</dbReference>
<reference evidence="10 11" key="1">
    <citation type="submission" date="2020-10" db="EMBL/GenBank/DDBJ databases">
        <title>Complete genome sequence of Thermosphaera aggregans strain 3507.</title>
        <authorList>
            <person name="Zayulina K.S."/>
            <person name="Elcheninov A.G."/>
            <person name="Toshchakov S.V."/>
            <person name="Kublanov I.V."/>
            <person name="Kochetkova T.V."/>
        </authorList>
    </citation>
    <scope>NUCLEOTIDE SEQUENCE [LARGE SCALE GENOMIC DNA]</scope>
    <source>
        <strain evidence="10 11">3507</strain>
    </source>
</reference>
<dbReference type="SUPFAM" id="SSF55681">
    <property type="entry name" value="Class II aaRS and biotin synthetases"/>
    <property type="match status" value="1"/>
</dbReference>
<dbReference type="PROSITE" id="PS50862">
    <property type="entry name" value="AA_TRNA_LIGASE_II"/>
    <property type="match status" value="1"/>
</dbReference>
<keyword evidence="6" id="KW-0648">Protein biosynthesis</keyword>
<evidence type="ECO:0000313" key="11">
    <source>
        <dbReference type="Proteomes" id="UP000593766"/>
    </source>
</evidence>
<dbReference type="Pfam" id="PF00587">
    <property type="entry name" value="tRNA-synt_2b"/>
    <property type="match status" value="1"/>
</dbReference>
<evidence type="ECO:0000256" key="5">
    <source>
        <dbReference type="ARBA" id="ARBA00022840"/>
    </source>
</evidence>
<evidence type="ECO:0000256" key="2">
    <source>
        <dbReference type="ARBA" id="ARBA00012829"/>
    </source>
</evidence>
<dbReference type="InterPro" id="IPR027031">
    <property type="entry name" value="Gly-tRNA_synthase/POLG2"/>
</dbReference>
<dbReference type="OrthoDB" id="6113at2157"/>
<evidence type="ECO:0000256" key="6">
    <source>
        <dbReference type="ARBA" id="ARBA00022917"/>
    </source>
</evidence>
<organism evidence="10 11">
    <name type="scientific">Thermosphaera chiliense</name>
    <dbReference type="NCBI Taxonomy" id="3402707"/>
    <lineage>
        <taxon>Archaea</taxon>
        <taxon>Thermoproteota</taxon>
        <taxon>Thermoprotei</taxon>
        <taxon>Desulfurococcales</taxon>
        <taxon>Desulfurococcaceae</taxon>
        <taxon>Thermosphaera</taxon>
    </lineage>
</organism>